<dbReference type="InterPro" id="IPR003439">
    <property type="entry name" value="ABC_transporter-like_ATP-bd"/>
</dbReference>
<dbReference type="Gene3D" id="3.40.50.300">
    <property type="entry name" value="P-loop containing nucleotide triphosphate hydrolases"/>
    <property type="match status" value="2"/>
</dbReference>
<keyword evidence="9 12" id="KW-0810">Translation regulation</keyword>
<dbReference type="NCBIfam" id="TIGR03719">
    <property type="entry name" value="ABC_ABC_ChvD"/>
    <property type="match status" value="1"/>
</dbReference>
<comment type="function">
    <text evidence="12">A translation factor that gates the progression of the 70S ribosomal initiation complex (IC, containing tRNA(fMet) in the P-site) into the translation elongation cycle by using a mechanism sensitive to the ATP/ADP ratio. Binds to the 70S ribosome E-site where it modulates the state of the translating ribosome during subunit translocation. ATP hydrolysis probably frees it from the ribosome, which can enter the elongation phase.</text>
</comment>
<dbReference type="InterPro" id="IPR017871">
    <property type="entry name" value="ABC_transporter-like_CS"/>
</dbReference>
<dbReference type="GO" id="GO:0006412">
    <property type="term" value="P:translation"/>
    <property type="evidence" value="ECO:0007669"/>
    <property type="project" value="UniProtKB-KW"/>
</dbReference>
<sequence length="558" mass="62405">MAEFIYTMKKVRKAHGDKVILDDATIQFYPGAKIGVVGPNGAGKSTVLKIMAGLEHADNGEAFLSPGYTVGIMQQEPPLNENKTVLGNVEEGVGEIVEKLHRFNAIAEQLATDYTDELMEEMGKLQEELDHADAWEIDSQLEQAMDALRCPPPEAEVKNLSGGEKRRVALCKLLLSKPDLLLLDEPTNHLDAESVLWLEQFLANYEGAVLAVTHDRYFLDNVAGWILELDRGRTYPYEGNYSTYLEKKQERLAVQGKRDQKLQKRLKDELEWVRSNAKARQTKSRSRLDRYEEMAAEAEKTRKLDFEEIQIPPGPRLGNTVVEVENLRKGFGDTVLIDDLSFSLPRNGIVGVIGPNGVGKTTLFKTIVGLEEPDSGTVKVGDTVRLSYVDQNRASIDPNKNVWQVVSDELDHIKVGQVEMPSRAYVSAFGFKGADQQKPAGVLSGGERNRLNLALTLKEGGNLILLDEPTNDLDVETLSSLENALENFPGCAVVISHDRWFLDRVATHILAWEGTDENPAKWFWFEGNFEGYEQNKIERLGAEAARPHRVTHRKLTRG</sequence>
<evidence type="ECO:0000256" key="7">
    <source>
        <dbReference type="ARBA" id="ARBA00022801"/>
    </source>
</evidence>
<keyword evidence="4 12" id="KW-0699">rRNA-binding</keyword>
<keyword evidence="3 12" id="KW-0820">tRNA-binding</keyword>
<evidence type="ECO:0000256" key="9">
    <source>
        <dbReference type="ARBA" id="ARBA00022845"/>
    </source>
</evidence>
<dbReference type="FunFam" id="3.40.50.300:FF:000011">
    <property type="entry name" value="Putative ABC transporter ATP-binding component"/>
    <property type="match status" value="1"/>
</dbReference>
<comment type="similarity">
    <text evidence="1 12">Belongs to the ABC transporter superfamily. ABCF family. Translational throttle EttA subfamily.</text>
</comment>
<dbReference type="SUPFAM" id="SSF52540">
    <property type="entry name" value="P-loop containing nucleoside triphosphate hydrolases"/>
    <property type="match status" value="2"/>
</dbReference>
<dbReference type="RefSeq" id="WP_154075764.1">
    <property type="nucleotide sequence ID" value="NZ_CP045929.1"/>
</dbReference>
<dbReference type="Proteomes" id="UP000371041">
    <property type="component" value="Chromosome"/>
</dbReference>
<gene>
    <name evidence="12 14" type="primary">ettA</name>
    <name evidence="14" type="ORF">GIY23_06100</name>
</gene>
<comment type="domain">
    <text evidence="12">The P-site tRNA interaction motif (PtIM domain) probably interacts with the P-site tRNA(fMet) as well as the 23S rRNA.</text>
</comment>
<dbReference type="FunFam" id="3.40.50.300:FF:000183">
    <property type="entry name" value="ABC transporter ATP-binding protein yjjK"/>
    <property type="match status" value="1"/>
</dbReference>
<proteinExistence type="inferred from homology"/>
<evidence type="ECO:0000256" key="11">
    <source>
        <dbReference type="ARBA" id="ARBA00022917"/>
    </source>
</evidence>
<dbReference type="SMART" id="SM00382">
    <property type="entry name" value="AAA"/>
    <property type="match status" value="2"/>
</dbReference>
<comment type="caution">
    <text evidence="12">Lacks conserved residue(s) required for the propagation of feature annotation.</text>
</comment>
<feature type="binding site" evidence="12">
    <location>
        <begin position="354"/>
        <end position="361"/>
    </location>
    <ligand>
        <name>ATP</name>
        <dbReference type="ChEBI" id="CHEBI:30616"/>
        <label>2</label>
    </ligand>
</feature>
<dbReference type="InterPro" id="IPR022374">
    <property type="entry name" value="EttA"/>
</dbReference>
<evidence type="ECO:0000256" key="2">
    <source>
        <dbReference type="ARBA" id="ARBA00022490"/>
    </source>
</evidence>
<dbReference type="GO" id="GO:0045900">
    <property type="term" value="P:negative regulation of translational elongation"/>
    <property type="evidence" value="ECO:0007669"/>
    <property type="project" value="UniProtKB-UniRule"/>
</dbReference>
<dbReference type="GO" id="GO:0005524">
    <property type="term" value="F:ATP binding"/>
    <property type="evidence" value="ECO:0007669"/>
    <property type="project" value="UniProtKB-UniRule"/>
</dbReference>
<organism evidence="14 15">
    <name type="scientific">Allosaccharopolyspora coralli</name>
    <dbReference type="NCBI Taxonomy" id="2665642"/>
    <lineage>
        <taxon>Bacteria</taxon>
        <taxon>Bacillati</taxon>
        <taxon>Actinomycetota</taxon>
        <taxon>Actinomycetes</taxon>
        <taxon>Pseudonocardiales</taxon>
        <taxon>Pseudonocardiaceae</taxon>
        <taxon>Allosaccharopolyspora</taxon>
    </lineage>
</organism>
<evidence type="ECO:0000256" key="8">
    <source>
        <dbReference type="ARBA" id="ARBA00022840"/>
    </source>
</evidence>
<reference evidence="15" key="1">
    <citation type="submission" date="2019-11" db="EMBL/GenBank/DDBJ databases">
        <title>The complete genome sequence of Saccharopolyspora sp. E2A.</title>
        <authorList>
            <person name="Zhang G."/>
        </authorList>
    </citation>
    <scope>NUCLEOTIDE SEQUENCE [LARGE SCALE GENOMIC DNA]</scope>
    <source>
        <strain evidence="15">E2A</strain>
    </source>
</reference>
<evidence type="ECO:0000256" key="5">
    <source>
        <dbReference type="ARBA" id="ARBA00022737"/>
    </source>
</evidence>
<dbReference type="NCBIfam" id="NF008775">
    <property type="entry name" value="PRK11819.1"/>
    <property type="match status" value="1"/>
</dbReference>
<comment type="domain">
    <text evidence="12">The arm domain is inserted in the first ABC transporter domain. Probably contacts ribosomal protein L1.</text>
</comment>
<dbReference type="GO" id="GO:0000049">
    <property type="term" value="F:tRNA binding"/>
    <property type="evidence" value="ECO:0007669"/>
    <property type="project" value="UniProtKB-UniRule"/>
</dbReference>
<dbReference type="InterPro" id="IPR003593">
    <property type="entry name" value="AAA+_ATPase"/>
</dbReference>
<accession>A0A5Q3Q7L4</accession>
<keyword evidence="5 12" id="KW-0677">Repeat</keyword>
<dbReference type="CDD" id="cd03221">
    <property type="entry name" value="ABCF_EF-3"/>
    <property type="match status" value="2"/>
</dbReference>
<dbReference type="PANTHER" id="PTHR43858">
    <property type="entry name" value="ENERGY-DEPENDENT TRANSLATIONAL THROTTLE PROTEIN ETTA"/>
    <property type="match status" value="1"/>
</dbReference>
<evidence type="ECO:0000256" key="10">
    <source>
        <dbReference type="ARBA" id="ARBA00022884"/>
    </source>
</evidence>
<keyword evidence="15" id="KW-1185">Reference proteome</keyword>
<dbReference type="AlphaFoldDB" id="A0A5Q3Q7L4"/>
<keyword evidence="7 12" id="KW-0378">Hydrolase</keyword>
<dbReference type="InterPro" id="IPR027417">
    <property type="entry name" value="P-loop_NTPase"/>
</dbReference>
<dbReference type="KEGG" id="sace:GIY23_06100"/>
<dbReference type="EC" id="3.6.1.-" evidence="12"/>
<evidence type="ECO:0000259" key="13">
    <source>
        <dbReference type="PROSITE" id="PS50893"/>
    </source>
</evidence>
<feature type="binding site" evidence="12">
    <location>
        <begin position="38"/>
        <end position="45"/>
    </location>
    <ligand>
        <name>ATP</name>
        <dbReference type="ChEBI" id="CHEBI:30616"/>
        <label>1</label>
    </ligand>
</feature>
<keyword evidence="2 12" id="KW-0963">Cytoplasm</keyword>
<evidence type="ECO:0000313" key="14">
    <source>
        <dbReference type="EMBL" id="QGK69164.1"/>
    </source>
</evidence>
<dbReference type="Pfam" id="PF12848">
    <property type="entry name" value="ABC_tran_Xtn"/>
    <property type="match status" value="1"/>
</dbReference>
<name>A0A5Q3Q7L4_9PSEU</name>
<dbReference type="GO" id="GO:0005737">
    <property type="term" value="C:cytoplasm"/>
    <property type="evidence" value="ECO:0007669"/>
    <property type="project" value="UniProtKB-SubCell"/>
</dbReference>
<dbReference type="GO" id="GO:0043022">
    <property type="term" value="F:ribosome binding"/>
    <property type="evidence" value="ECO:0007669"/>
    <property type="project" value="UniProtKB-UniRule"/>
</dbReference>
<dbReference type="InterPro" id="IPR032781">
    <property type="entry name" value="ABC_tran_Xtn"/>
</dbReference>
<evidence type="ECO:0000256" key="6">
    <source>
        <dbReference type="ARBA" id="ARBA00022741"/>
    </source>
</evidence>
<dbReference type="PROSITE" id="PS50893">
    <property type="entry name" value="ABC_TRANSPORTER_2"/>
    <property type="match status" value="2"/>
</dbReference>
<evidence type="ECO:0000256" key="12">
    <source>
        <dbReference type="HAMAP-Rule" id="MF_00847"/>
    </source>
</evidence>
<dbReference type="HAMAP" id="MF_00847">
    <property type="entry name" value="EttA"/>
    <property type="match status" value="1"/>
</dbReference>
<comment type="catalytic activity">
    <reaction evidence="12">
        <text>ATP + H2O = ADP + phosphate + H(+)</text>
        <dbReference type="Rhea" id="RHEA:13065"/>
        <dbReference type="ChEBI" id="CHEBI:15377"/>
        <dbReference type="ChEBI" id="CHEBI:15378"/>
        <dbReference type="ChEBI" id="CHEBI:30616"/>
        <dbReference type="ChEBI" id="CHEBI:43474"/>
        <dbReference type="ChEBI" id="CHEBI:456216"/>
    </reaction>
</comment>
<protein>
    <recommendedName>
        <fullName evidence="12">Energy-dependent translational throttle protein EttA</fullName>
        <ecNumber evidence="12">3.6.1.-</ecNumber>
    </recommendedName>
    <alternativeName>
        <fullName evidence="12">Translational regulatory factor EttA</fullName>
    </alternativeName>
</protein>
<feature type="domain" description="ABC transporter" evidence="13">
    <location>
        <begin position="6"/>
        <end position="256"/>
    </location>
</feature>
<keyword evidence="11 12" id="KW-0648">Protein biosynthesis</keyword>
<keyword evidence="10 12" id="KW-0694">RNA-binding</keyword>
<dbReference type="Pfam" id="PF00005">
    <property type="entry name" value="ABC_tran"/>
    <property type="match status" value="2"/>
</dbReference>
<dbReference type="GO" id="GO:0016887">
    <property type="term" value="F:ATP hydrolysis activity"/>
    <property type="evidence" value="ECO:0007669"/>
    <property type="project" value="UniProtKB-UniRule"/>
</dbReference>
<dbReference type="GO" id="GO:0019843">
    <property type="term" value="F:rRNA binding"/>
    <property type="evidence" value="ECO:0007669"/>
    <property type="project" value="UniProtKB-UniRule"/>
</dbReference>
<feature type="domain" description="ABC transporter" evidence="13">
    <location>
        <begin position="322"/>
        <end position="539"/>
    </location>
</feature>
<comment type="subunit">
    <text evidence="12">Monomer. Probably contacts ribosomal proteins L1, L5, L33 and S7, the 16S and 23S rRNA and the P-site containing tRNA(fMet).</text>
</comment>
<dbReference type="EMBL" id="CP045929">
    <property type="protein sequence ID" value="QGK69164.1"/>
    <property type="molecule type" value="Genomic_DNA"/>
</dbReference>
<evidence type="ECO:0000256" key="1">
    <source>
        <dbReference type="ARBA" id="ARBA00005868"/>
    </source>
</evidence>
<dbReference type="PROSITE" id="PS00211">
    <property type="entry name" value="ABC_TRANSPORTER_1"/>
    <property type="match status" value="2"/>
</dbReference>
<comment type="subcellular location">
    <subcellularLocation>
        <location evidence="12">Cytoplasm</location>
    </subcellularLocation>
    <text evidence="12">Associates with ribosomes and polysomes.</text>
</comment>
<keyword evidence="6 12" id="KW-0547">Nucleotide-binding</keyword>
<evidence type="ECO:0000313" key="15">
    <source>
        <dbReference type="Proteomes" id="UP000371041"/>
    </source>
</evidence>
<evidence type="ECO:0000256" key="4">
    <source>
        <dbReference type="ARBA" id="ARBA00022730"/>
    </source>
</evidence>
<dbReference type="PANTHER" id="PTHR43858:SF1">
    <property type="entry name" value="ABC TRANSPORTER-RELATED PROTEIN"/>
    <property type="match status" value="1"/>
</dbReference>
<evidence type="ECO:0000256" key="3">
    <source>
        <dbReference type="ARBA" id="ARBA00022555"/>
    </source>
</evidence>
<keyword evidence="8 12" id="KW-0067">ATP-binding</keyword>